<proteinExistence type="predicted"/>
<dbReference type="AlphaFoldDB" id="A0A919D485"/>
<reference evidence="1" key="2">
    <citation type="submission" date="2020-09" db="EMBL/GenBank/DDBJ databases">
        <authorList>
            <person name="Sun Q."/>
            <person name="Ohkuma M."/>
        </authorList>
    </citation>
    <scope>NUCLEOTIDE SEQUENCE</scope>
    <source>
        <strain evidence="1">JCM 4714</strain>
    </source>
</reference>
<accession>A0A919D485</accession>
<evidence type="ECO:0000313" key="2">
    <source>
        <dbReference type="Proteomes" id="UP000655443"/>
    </source>
</evidence>
<organism evidence="1 2">
    <name type="scientific">Streptomyces alanosinicus</name>
    <dbReference type="NCBI Taxonomy" id="68171"/>
    <lineage>
        <taxon>Bacteria</taxon>
        <taxon>Bacillati</taxon>
        <taxon>Actinomycetota</taxon>
        <taxon>Actinomycetes</taxon>
        <taxon>Kitasatosporales</taxon>
        <taxon>Streptomycetaceae</taxon>
        <taxon>Streptomyces</taxon>
    </lineage>
</organism>
<dbReference type="EMBL" id="BMVG01000010">
    <property type="protein sequence ID" value="GHE06238.1"/>
    <property type="molecule type" value="Genomic_DNA"/>
</dbReference>
<sequence>MRPAPFFRSVASGAMKRASLVTLSGGATEHEVALPGSVLQLPSLTAQFWVTWTAR</sequence>
<comment type="caution">
    <text evidence="1">The sequence shown here is derived from an EMBL/GenBank/DDBJ whole genome shotgun (WGS) entry which is preliminary data.</text>
</comment>
<keyword evidence="2" id="KW-1185">Reference proteome</keyword>
<dbReference type="Proteomes" id="UP000655443">
    <property type="component" value="Unassembled WGS sequence"/>
</dbReference>
<gene>
    <name evidence="1" type="ORF">GCM10010339_45600</name>
</gene>
<protein>
    <submittedName>
        <fullName evidence="1">Uncharacterized protein</fullName>
    </submittedName>
</protein>
<evidence type="ECO:0000313" key="1">
    <source>
        <dbReference type="EMBL" id="GHE06238.1"/>
    </source>
</evidence>
<reference evidence="1" key="1">
    <citation type="journal article" date="2014" name="Int. J. Syst. Evol. Microbiol.">
        <title>Complete genome sequence of Corynebacterium casei LMG S-19264T (=DSM 44701T), isolated from a smear-ripened cheese.</title>
        <authorList>
            <consortium name="US DOE Joint Genome Institute (JGI-PGF)"/>
            <person name="Walter F."/>
            <person name="Albersmeier A."/>
            <person name="Kalinowski J."/>
            <person name="Ruckert C."/>
        </authorList>
    </citation>
    <scope>NUCLEOTIDE SEQUENCE</scope>
    <source>
        <strain evidence="1">JCM 4714</strain>
    </source>
</reference>
<name>A0A919D485_9ACTN</name>